<name>A0A8S5P2K8_9CAUD</name>
<dbReference type="EMBL" id="BK015321">
    <property type="protein sequence ID" value="DAE01210.1"/>
    <property type="molecule type" value="Genomic_DNA"/>
</dbReference>
<reference evidence="1" key="1">
    <citation type="journal article" date="2021" name="Proc. Natl. Acad. Sci. U.S.A.">
        <title>A Catalog of Tens of Thousands of Viruses from Human Metagenomes Reveals Hidden Associations with Chronic Diseases.</title>
        <authorList>
            <person name="Tisza M.J."/>
            <person name="Buck C.B."/>
        </authorList>
    </citation>
    <scope>NUCLEOTIDE SEQUENCE</scope>
    <source>
        <strain evidence="1">CtNnv6</strain>
    </source>
</reference>
<accession>A0A8S5P2K8</accession>
<proteinExistence type="predicted"/>
<dbReference type="Gene3D" id="3.40.1350.120">
    <property type="match status" value="1"/>
</dbReference>
<sequence>MWRALQRTMNEAAAEGLARGEYQPRHNDRFLDAMRHGNEVFAAFKVHAMGKAMADKLRDSNGNIKPFEQWSNDVRTIASHHTGAWLRTEYNTAVLRAHAAADWQEFVENKDIFPNLRWMPTTSPDAEASHRSYWEKKLTLPIEHPFWEKHHPQDRWNCKCMLEATDDPATPADVVEDMPTPQSQRGLDNNPGRDGHLINDTHPYFPEKCAQCPFYKPRGVKNRIRAVFVAHKKDCFNCPYIDGKLPGSNGFILKNKYKNGGTLSIHELVDKQKTDYHDIVEVAQSFAKDGHKVEITPSVHFKSEEYKQIYGLLIGTKYERKCPDFRVDGVFYEYESFVRPWSKKKVGRMLSHGLEQSPRVVINNTKGCSDRFIRKQVMARIKLPGQEVQEVWIYEKGKTRLFYKDRTFYTNDK</sequence>
<evidence type="ECO:0000313" key="1">
    <source>
        <dbReference type="EMBL" id="DAE01210.1"/>
    </source>
</evidence>
<protein>
    <submittedName>
        <fullName evidence="1">Minor capsid component</fullName>
    </submittedName>
</protein>
<organism evidence="1">
    <name type="scientific">Myoviridae sp. ctNnv6</name>
    <dbReference type="NCBI Taxonomy" id="2825091"/>
    <lineage>
        <taxon>Viruses</taxon>
        <taxon>Duplodnaviria</taxon>
        <taxon>Heunggongvirae</taxon>
        <taxon>Uroviricota</taxon>
        <taxon>Caudoviricetes</taxon>
    </lineage>
</organism>